<keyword evidence="5 6" id="KW-0472">Membrane</keyword>
<reference evidence="7 8" key="1">
    <citation type="submission" date="2024-03" db="EMBL/GenBank/DDBJ databases">
        <title>Complete genome of BD2.</title>
        <authorList>
            <person name="Cao G."/>
        </authorList>
    </citation>
    <scope>NUCLEOTIDE SEQUENCE [LARGE SCALE GENOMIC DNA]</scope>
    <source>
        <strain evidence="7 8">BD2</strain>
    </source>
</reference>
<keyword evidence="8" id="KW-1185">Reference proteome</keyword>
<evidence type="ECO:0000256" key="6">
    <source>
        <dbReference type="SAM" id="Phobius"/>
    </source>
</evidence>
<feature type="transmembrane region" description="Helical" evidence="6">
    <location>
        <begin position="188"/>
        <end position="208"/>
    </location>
</feature>
<keyword evidence="3 6" id="KW-0812">Transmembrane</keyword>
<dbReference type="PANTHER" id="PTHR31885:SF6">
    <property type="entry name" value="GH04784P"/>
    <property type="match status" value="1"/>
</dbReference>
<gene>
    <name evidence="7" type="ORF">WG219_19080</name>
</gene>
<sequence length="224" mass="24836">MSTNVVRLYAFAVLLGIAYILMIPMQPYPFSWLLKMLPMWIFAGLMWRAFPGAAGRWLALGYLAASAGDFFLDYGNRDGLFRQALISFLVNQLAFIVAFLLLSRGRNWRWLWSVPVIAYSLLLAVWMVPAAKGLEIAVGVYLACLLGMALCAARIENKPGPLWAGAILFVLADSLIGFNKFVQPFDHAVLVIVSCYFTGQSLIAWGLLRLRNLAQEPARNVAGS</sequence>
<dbReference type="Proteomes" id="UP001476583">
    <property type="component" value="Chromosome"/>
</dbReference>
<proteinExistence type="inferred from homology"/>
<dbReference type="PANTHER" id="PTHR31885">
    <property type="entry name" value="GH04784P"/>
    <property type="match status" value="1"/>
</dbReference>
<keyword evidence="4 6" id="KW-1133">Transmembrane helix</keyword>
<evidence type="ECO:0000256" key="2">
    <source>
        <dbReference type="ARBA" id="ARBA00007375"/>
    </source>
</evidence>
<protein>
    <submittedName>
        <fullName evidence="7">Lysoplasmalogenase</fullName>
    </submittedName>
</protein>
<evidence type="ECO:0000313" key="8">
    <source>
        <dbReference type="Proteomes" id="UP001476583"/>
    </source>
</evidence>
<organism evidence="7 8">
    <name type="scientific">Ectopseudomonas mendocina</name>
    <name type="common">Pseudomonas mendocina</name>
    <dbReference type="NCBI Taxonomy" id="300"/>
    <lineage>
        <taxon>Bacteria</taxon>
        <taxon>Pseudomonadati</taxon>
        <taxon>Pseudomonadota</taxon>
        <taxon>Gammaproteobacteria</taxon>
        <taxon>Pseudomonadales</taxon>
        <taxon>Pseudomonadaceae</taxon>
        <taxon>Ectopseudomonas</taxon>
    </lineage>
</organism>
<feature type="transmembrane region" description="Helical" evidence="6">
    <location>
        <begin position="110"/>
        <end position="130"/>
    </location>
</feature>
<feature type="transmembrane region" description="Helical" evidence="6">
    <location>
        <begin position="6"/>
        <end position="25"/>
    </location>
</feature>
<comment type="subcellular location">
    <subcellularLocation>
        <location evidence="1">Membrane</location>
        <topology evidence="1">Multi-pass membrane protein</topology>
    </subcellularLocation>
</comment>
<dbReference type="Pfam" id="PF07947">
    <property type="entry name" value="YhhN"/>
    <property type="match status" value="1"/>
</dbReference>
<accession>A0ABZ2REB9</accession>
<feature type="transmembrane region" description="Helical" evidence="6">
    <location>
        <begin position="136"/>
        <end position="155"/>
    </location>
</feature>
<evidence type="ECO:0000256" key="3">
    <source>
        <dbReference type="ARBA" id="ARBA00022692"/>
    </source>
</evidence>
<evidence type="ECO:0000256" key="1">
    <source>
        <dbReference type="ARBA" id="ARBA00004141"/>
    </source>
</evidence>
<evidence type="ECO:0000313" key="7">
    <source>
        <dbReference type="EMBL" id="WXL25381.1"/>
    </source>
</evidence>
<feature type="transmembrane region" description="Helical" evidence="6">
    <location>
        <begin position="162"/>
        <end position="182"/>
    </location>
</feature>
<comment type="similarity">
    <text evidence="2">Belongs to the TMEM86 family.</text>
</comment>
<evidence type="ECO:0000256" key="5">
    <source>
        <dbReference type="ARBA" id="ARBA00023136"/>
    </source>
</evidence>
<name>A0ABZ2REB9_ECTME</name>
<feature type="transmembrane region" description="Helical" evidence="6">
    <location>
        <begin position="80"/>
        <end position="103"/>
    </location>
</feature>
<dbReference type="InterPro" id="IPR012506">
    <property type="entry name" value="TMEM86B-like"/>
</dbReference>
<evidence type="ECO:0000256" key="4">
    <source>
        <dbReference type="ARBA" id="ARBA00022989"/>
    </source>
</evidence>
<dbReference type="EMBL" id="CP148074">
    <property type="protein sequence ID" value="WXL25381.1"/>
    <property type="molecule type" value="Genomic_DNA"/>
</dbReference>